<dbReference type="AlphaFoldDB" id="X0SZ14"/>
<proteinExistence type="predicted"/>
<reference evidence="1" key="1">
    <citation type="journal article" date="2014" name="Front. Microbiol.">
        <title>High frequency of phylogenetically diverse reductive dehalogenase-homologous genes in deep subseafloor sedimentary metagenomes.</title>
        <authorList>
            <person name="Kawai M."/>
            <person name="Futagami T."/>
            <person name="Toyoda A."/>
            <person name="Takaki Y."/>
            <person name="Nishi S."/>
            <person name="Hori S."/>
            <person name="Arai W."/>
            <person name="Tsubouchi T."/>
            <person name="Morono Y."/>
            <person name="Uchiyama I."/>
            <person name="Ito T."/>
            <person name="Fujiyama A."/>
            <person name="Inagaki F."/>
            <person name="Takami H."/>
        </authorList>
    </citation>
    <scope>NUCLEOTIDE SEQUENCE</scope>
    <source>
        <strain evidence="1">Expedition CK06-06</strain>
    </source>
</reference>
<dbReference type="EMBL" id="BARS01006462">
    <property type="protein sequence ID" value="GAF69025.1"/>
    <property type="molecule type" value="Genomic_DNA"/>
</dbReference>
<gene>
    <name evidence="1" type="ORF">S01H1_12573</name>
</gene>
<sequence>MTAQRQSIADKQSVDRIEVRVIYKDKSFDGLYIKGDAVSQVTVYNVPIDDNGSQEVLDISTRHSSLKCSEITEAHNLLKNKKTTVVSNLDSNKMDVKARWVVKMVKRLKALEDKNKLLGRKYLKALEIFSNIECSCGSCPYEKACGTVYEKESCRVVIDKCIEGEIISDELKERGKTRETK</sequence>
<comment type="caution">
    <text evidence="1">The sequence shown here is derived from an EMBL/GenBank/DDBJ whole genome shotgun (WGS) entry which is preliminary data.</text>
</comment>
<organism evidence="1">
    <name type="scientific">marine sediment metagenome</name>
    <dbReference type="NCBI Taxonomy" id="412755"/>
    <lineage>
        <taxon>unclassified sequences</taxon>
        <taxon>metagenomes</taxon>
        <taxon>ecological metagenomes</taxon>
    </lineage>
</organism>
<protein>
    <submittedName>
        <fullName evidence="1">Uncharacterized protein</fullName>
    </submittedName>
</protein>
<name>X0SZ14_9ZZZZ</name>
<accession>X0SZ14</accession>
<evidence type="ECO:0000313" key="1">
    <source>
        <dbReference type="EMBL" id="GAF69025.1"/>
    </source>
</evidence>